<dbReference type="Pfam" id="PF00702">
    <property type="entry name" value="Hydrolase"/>
    <property type="match status" value="1"/>
</dbReference>
<evidence type="ECO:0000313" key="15">
    <source>
        <dbReference type="EMBL" id="TCZ74852.1"/>
    </source>
</evidence>
<feature type="transmembrane region" description="Helical" evidence="13">
    <location>
        <begin position="219"/>
        <end position="240"/>
    </location>
</feature>
<dbReference type="GO" id="GO:0016887">
    <property type="term" value="F:ATP hydrolysis activity"/>
    <property type="evidence" value="ECO:0007669"/>
    <property type="project" value="InterPro"/>
</dbReference>
<comment type="caution">
    <text evidence="15">The sequence shown here is derived from an EMBL/GenBank/DDBJ whole genome shotgun (WGS) entry which is preliminary data.</text>
</comment>
<feature type="transmembrane region" description="Helical" evidence="13">
    <location>
        <begin position="434"/>
        <end position="452"/>
    </location>
</feature>
<dbReference type="PRINTS" id="PR00943">
    <property type="entry name" value="CUATPASE"/>
</dbReference>
<dbReference type="GO" id="GO:0055070">
    <property type="term" value="P:copper ion homeostasis"/>
    <property type="evidence" value="ECO:0007669"/>
    <property type="project" value="TreeGrafter"/>
</dbReference>
<keyword evidence="12 13" id="KW-0472">Membrane</keyword>
<evidence type="ECO:0000256" key="9">
    <source>
        <dbReference type="ARBA" id="ARBA00022967"/>
    </source>
</evidence>
<dbReference type="OrthoDB" id="614385at2"/>
<dbReference type="EMBL" id="SKFH01000001">
    <property type="protein sequence ID" value="TCZ74852.1"/>
    <property type="molecule type" value="Genomic_DNA"/>
</dbReference>
<feature type="transmembrane region" description="Helical" evidence="13">
    <location>
        <begin position="183"/>
        <end position="207"/>
    </location>
</feature>
<dbReference type="GO" id="GO:0005507">
    <property type="term" value="F:copper ion binding"/>
    <property type="evidence" value="ECO:0007669"/>
    <property type="project" value="TreeGrafter"/>
</dbReference>
<evidence type="ECO:0000256" key="13">
    <source>
        <dbReference type="SAM" id="Phobius"/>
    </source>
</evidence>
<dbReference type="InterPro" id="IPR059000">
    <property type="entry name" value="ATPase_P-type_domA"/>
</dbReference>
<dbReference type="Proteomes" id="UP000295164">
    <property type="component" value="Unassembled WGS sequence"/>
</dbReference>
<dbReference type="InterPro" id="IPR001757">
    <property type="entry name" value="P_typ_ATPase"/>
</dbReference>
<dbReference type="Gene3D" id="3.40.1110.10">
    <property type="entry name" value="Calcium-transporting ATPase, cytoplasmic domain N"/>
    <property type="match status" value="1"/>
</dbReference>
<feature type="domain" description="HMA" evidence="14">
    <location>
        <begin position="99"/>
        <end position="165"/>
    </location>
</feature>
<protein>
    <submittedName>
        <fullName evidence="15">HAD family hydrolase</fullName>
    </submittedName>
</protein>
<evidence type="ECO:0000256" key="8">
    <source>
        <dbReference type="ARBA" id="ARBA00022842"/>
    </source>
</evidence>
<dbReference type="AlphaFoldDB" id="A0A4V2WNB8"/>
<dbReference type="InterPro" id="IPR006121">
    <property type="entry name" value="HMA_dom"/>
</dbReference>
<dbReference type="Gene3D" id="2.70.150.10">
    <property type="entry name" value="Calcium-transporting ATPase, cytoplasmic transduction domain A"/>
    <property type="match status" value="1"/>
</dbReference>
<evidence type="ECO:0000256" key="11">
    <source>
        <dbReference type="ARBA" id="ARBA00023065"/>
    </source>
</evidence>
<dbReference type="Gene3D" id="3.40.50.1000">
    <property type="entry name" value="HAD superfamily/HAD-like"/>
    <property type="match status" value="1"/>
</dbReference>
<keyword evidence="11" id="KW-0406">Ion transport</keyword>
<dbReference type="InterPro" id="IPR036412">
    <property type="entry name" value="HAD-like_sf"/>
</dbReference>
<dbReference type="PANTHER" id="PTHR43520:SF5">
    <property type="entry name" value="CATION-TRANSPORTING P-TYPE ATPASE-RELATED"/>
    <property type="match status" value="1"/>
</dbReference>
<dbReference type="Gene3D" id="3.30.70.100">
    <property type="match status" value="1"/>
</dbReference>
<keyword evidence="7" id="KW-0479">Metal-binding</keyword>
<evidence type="ECO:0000256" key="2">
    <source>
        <dbReference type="ARBA" id="ARBA00006024"/>
    </source>
</evidence>
<evidence type="ECO:0000256" key="7">
    <source>
        <dbReference type="ARBA" id="ARBA00022723"/>
    </source>
</evidence>
<feature type="transmembrane region" description="Helical" evidence="13">
    <location>
        <begin position="785"/>
        <end position="806"/>
    </location>
</feature>
<dbReference type="SUPFAM" id="SSF56784">
    <property type="entry name" value="HAD-like"/>
    <property type="match status" value="1"/>
</dbReference>
<dbReference type="PROSITE" id="PS00154">
    <property type="entry name" value="ATPASE_E1_E2"/>
    <property type="match status" value="1"/>
</dbReference>
<accession>A0A4V2WNB8</accession>
<proteinExistence type="inferred from homology"/>
<dbReference type="SUPFAM" id="SSF55008">
    <property type="entry name" value="HMA, heavy metal-associated domain"/>
    <property type="match status" value="1"/>
</dbReference>
<dbReference type="PANTHER" id="PTHR43520">
    <property type="entry name" value="ATP7, ISOFORM B"/>
    <property type="match status" value="1"/>
</dbReference>
<name>A0A4V2WNB8_9BACT</name>
<keyword evidence="15" id="KW-0378">Hydrolase</keyword>
<keyword evidence="10 13" id="KW-1133">Transmembrane helix</keyword>
<evidence type="ECO:0000256" key="6">
    <source>
        <dbReference type="ARBA" id="ARBA00022692"/>
    </source>
</evidence>
<dbReference type="GO" id="GO:0005886">
    <property type="term" value="C:plasma membrane"/>
    <property type="evidence" value="ECO:0007669"/>
    <property type="project" value="UniProtKB-SubCell"/>
</dbReference>
<evidence type="ECO:0000256" key="12">
    <source>
        <dbReference type="ARBA" id="ARBA00023136"/>
    </source>
</evidence>
<dbReference type="NCBIfam" id="TIGR01494">
    <property type="entry name" value="ATPase_P-type"/>
    <property type="match status" value="1"/>
</dbReference>
<keyword evidence="9" id="KW-1278">Translocase</keyword>
<dbReference type="InterPro" id="IPR023214">
    <property type="entry name" value="HAD_sf"/>
</dbReference>
<dbReference type="InterPro" id="IPR008250">
    <property type="entry name" value="ATPase_P-typ_transduc_dom_A_sf"/>
</dbReference>
<comment type="similarity">
    <text evidence="2">Belongs to the cation transport ATPase (P-type) (TC 3.A.3) family. Type IB subfamily.</text>
</comment>
<keyword evidence="3" id="KW-0813">Transport</keyword>
<evidence type="ECO:0000256" key="5">
    <source>
        <dbReference type="ARBA" id="ARBA00022553"/>
    </source>
</evidence>
<keyword evidence="16" id="KW-1185">Reference proteome</keyword>
<evidence type="ECO:0000256" key="3">
    <source>
        <dbReference type="ARBA" id="ARBA00022448"/>
    </source>
</evidence>
<dbReference type="InterPro" id="IPR023299">
    <property type="entry name" value="ATPase_P-typ_cyto_dom_N"/>
</dbReference>
<feature type="transmembrane region" description="Helical" evidence="13">
    <location>
        <begin position="458"/>
        <end position="483"/>
    </location>
</feature>
<gene>
    <name evidence="15" type="ORF">E0486_00675</name>
</gene>
<dbReference type="Pfam" id="PF00122">
    <property type="entry name" value="E1-E2_ATPase"/>
    <property type="match status" value="1"/>
</dbReference>
<dbReference type="InterPro" id="IPR036163">
    <property type="entry name" value="HMA_dom_sf"/>
</dbReference>
<dbReference type="PRINTS" id="PR00119">
    <property type="entry name" value="CATATPASE"/>
</dbReference>
<evidence type="ECO:0000256" key="10">
    <source>
        <dbReference type="ARBA" id="ARBA00022989"/>
    </source>
</evidence>
<feature type="transmembrane region" description="Helical" evidence="13">
    <location>
        <begin position="753"/>
        <end position="773"/>
    </location>
</feature>
<dbReference type="RefSeq" id="WP_131850208.1">
    <property type="nucleotide sequence ID" value="NZ_SKFH01000001.1"/>
</dbReference>
<organism evidence="15 16">
    <name type="scientific">Flaviaesturariibacter aridisoli</name>
    <dbReference type="NCBI Taxonomy" id="2545761"/>
    <lineage>
        <taxon>Bacteria</taxon>
        <taxon>Pseudomonadati</taxon>
        <taxon>Bacteroidota</taxon>
        <taxon>Chitinophagia</taxon>
        <taxon>Chitinophagales</taxon>
        <taxon>Chitinophagaceae</taxon>
        <taxon>Flaviaestuariibacter</taxon>
    </lineage>
</organism>
<evidence type="ECO:0000313" key="16">
    <source>
        <dbReference type="Proteomes" id="UP000295164"/>
    </source>
</evidence>
<dbReference type="CDD" id="cd00371">
    <property type="entry name" value="HMA"/>
    <property type="match status" value="1"/>
</dbReference>
<comment type="subcellular location">
    <subcellularLocation>
        <location evidence="1">Cell membrane</location>
        <topology evidence="1">Multi-pass membrane protein</topology>
    </subcellularLocation>
</comment>
<dbReference type="Pfam" id="PF12156">
    <property type="entry name" value="ATPase-cat_bd"/>
    <property type="match status" value="1"/>
</dbReference>
<dbReference type="SUPFAM" id="SSF81653">
    <property type="entry name" value="Calcium ATPase, transduction domain A"/>
    <property type="match status" value="1"/>
</dbReference>
<evidence type="ECO:0000259" key="14">
    <source>
        <dbReference type="PROSITE" id="PS50846"/>
    </source>
</evidence>
<dbReference type="InterPro" id="IPR018303">
    <property type="entry name" value="ATPase_P-typ_P_site"/>
</dbReference>
<keyword evidence="4" id="KW-1003">Cell membrane</keyword>
<evidence type="ECO:0000256" key="4">
    <source>
        <dbReference type="ARBA" id="ARBA00022475"/>
    </source>
</evidence>
<reference evidence="15 16" key="1">
    <citation type="submission" date="2019-03" db="EMBL/GenBank/DDBJ databases">
        <authorList>
            <person name="Kim M.K.M."/>
        </authorList>
    </citation>
    <scope>NUCLEOTIDE SEQUENCE [LARGE SCALE GENOMIC DNA]</scope>
    <source>
        <strain evidence="15 16">17J68-15</strain>
    </source>
</reference>
<sequence>MTEAPPKKPRTAAPATATQCYHCGEGCDRSLGQDDHYFCCEGCRFVYGLLQENGLCNYYELEKMPGIKVRGQFAAGRFAYLDNEDVQQKLLRFSDGKQQQVQLVLPTMHCASCIWLLENLHAIKPGVLQSKVAFSRKEVFIAFDPAQVTLRQIVELLAFVGYEPEIRLTDGETKRARKVDRRAWYKIGVAGFCFSNIMMLAFPDYFAGGRLGQETLKHIFAYASLLLALPVFFYSASEFFVSAWKGLRQRWLNIDAPIALSVLITFSRSVYEVLSGTGAGYFDSMSGIVFFMLIGRWFQAKTYDSFSFDRDYKAYFPLGVTRLSERGAEEPTTISQLRRGDRIAVRHNELVPADAVLQQGEGYIDYSFVSGENTPVHKRNGELVYAGARQTGGRIELEVVKAVSQSYITQLWNNNQAASRKNEEQSFIHPWSRYFTLGLFSVAAATGLYWAFIDSSKVLPAVSAALIVACPCSLLLSATFTFGNMLRHFGQRRLYLKNASVIESLARINTVVLDKTGTLTHTDEAEIDFSADPLTEAERNAVYSLVKESAHPLSRLLQKHLLRAGAQSLPLEAFTEQGGKGLEAVVDGRRLRAGSYAFIHGTADPAAAAGSAVWLSVDGAVRGCFDIRARYRAGVGPMIEGLRARGYALHLLSGDNDGERDHLRLLLGGDVTLRFHQTPQSKLEYIKELQAKGARVLMVGDGLNDAGALLQADAGIAVTENTSQFTPACDAILDASGVSLLDRFLAYARRGKHVVTASFILSICYNVVGLSFATRAVLSPMVAAILMPASSISIVTLVTVVTGLVARRIFRKNRGQIK</sequence>
<keyword evidence="6 13" id="KW-0812">Transmembrane</keyword>
<dbReference type="InterPro" id="IPR021993">
    <property type="entry name" value="ATPase-cat-bd"/>
</dbReference>
<keyword evidence="5" id="KW-0597">Phosphoprotein</keyword>
<dbReference type="PROSITE" id="PS50846">
    <property type="entry name" value="HMA_2"/>
    <property type="match status" value="1"/>
</dbReference>
<dbReference type="GO" id="GO:0043682">
    <property type="term" value="F:P-type divalent copper transporter activity"/>
    <property type="evidence" value="ECO:0007669"/>
    <property type="project" value="TreeGrafter"/>
</dbReference>
<evidence type="ECO:0000256" key="1">
    <source>
        <dbReference type="ARBA" id="ARBA00004651"/>
    </source>
</evidence>
<dbReference type="GO" id="GO:0005524">
    <property type="term" value="F:ATP binding"/>
    <property type="evidence" value="ECO:0007669"/>
    <property type="project" value="InterPro"/>
</dbReference>
<keyword evidence="8" id="KW-0460">Magnesium</keyword>